<dbReference type="KEGG" id="kvl:KVU_0051"/>
<dbReference type="eggNOG" id="COG0456">
    <property type="taxonomic scope" value="Bacteria"/>
</dbReference>
<dbReference type="Gene3D" id="3.40.630.30">
    <property type="match status" value="1"/>
</dbReference>
<reference evidence="2 3" key="1">
    <citation type="journal article" date="2011" name="J. Bacteriol.">
        <title>Complete genome sequence of the industrial strain Ketogulonicigenium vulgare WSH-001.</title>
        <authorList>
            <person name="Liu L."/>
            <person name="Li Y."/>
            <person name="Zhang J."/>
            <person name="Zhou Z."/>
            <person name="Liu J."/>
            <person name="Li X."/>
            <person name="Zhou J."/>
            <person name="Du G."/>
            <person name="Wang L."/>
            <person name="Chen J."/>
        </authorList>
    </citation>
    <scope>NUCLEOTIDE SEQUENCE [LARGE SCALE GENOMIC DNA]</scope>
    <source>
        <strain evidence="2 3">WSH-001</strain>
    </source>
</reference>
<dbReference type="Proteomes" id="UP000000692">
    <property type="component" value="Chromosome"/>
</dbReference>
<dbReference type="GO" id="GO:0016747">
    <property type="term" value="F:acyltransferase activity, transferring groups other than amino-acyl groups"/>
    <property type="evidence" value="ECO:0007669"/>
    <property type="project" value="InterPro"/>
</dbReference>
<feature type="domain" description="N-acetyltransferase" evidence="1">
    <location>
        <begin position="112"/>
        <end position="241"/>
    </location>
</feature>
<dbReference type="InterPro" id="IPR000182">
    <property type="entry name" value="GNAT_dom"/>
</dbReference>
<sequence length="241" mass="25332">MSLIDRMEPSWPPVARFTHGPFVLRQGLGGGSRVSAISLADPNVPADQIQRALPDVEAAARTLGQPPLFLLTDDDAADMALANILRARGYALSDEVFAFEGPLATAALAAGLKVHSGWPAGADALAVWNNDGRVGAARMAVMARARGEKAVISLCDATGPVGALFAAIHDGAAVLHAIEVIPAARGRGYGHALMIAASNWARAHRADRLMLVVTKQNLPAVTLYLRHGLQVIGGYYYLKSA</sequence>
<dbReference type="CDD" id="cd04301">
    <property type="entry name" value="NAT_SF"/>
    <property type="match status" value="1"/>
</dbReference>
<dbReference type="Pfam" id="PF00583">
    <property type="entry name" value="Acetyltransf_1"/>
    <property type="match status" value="1"/>
</dbReference>
<dbReference type="HOGENOM" id="CLU_101363_0_0_5"/>
<dbReference type="EMBL" id="CP002018">
    <property type="protein sequence ID" value="AEM39890.1"/>
    <property type="molecule type" value="Genomic_DNA"/>
</dbReference>
<evidence type="ECO:0000313" key="3">
    <source>
        <dbReference type="Proteomes" id="UP000000692"/>
    </source>
</evidence>
<dbReference type="RefSeq" id="WP_013383304.1">
    <property type="nucleotide sequence ID" value="NC_017384.1"/>
</dbReference>
<organism evidence="2 3">
    <name type="scientific">Ketogulonicigenium vulgare (strain WSH-001)</name>
    <dbReference type="NCBI Taxonomy" id="759362"/>
    <lineage>
        <taxon>Bacteria</taxon>
        <taxon>Pseudomonadati</taxon>
        <taxon>Pseudomonadota</taxon>
        <taxon>Alphaproteobacteria</taxon>
        <taxon>Rhodobacterales</taxon>
        <taxon>Roseobacteraceae</taxon>
        <taxon>Ketogulonicigenium</taxon>
    </lineage>
</organism>
<keyword evidence="2" id="KW-0808">Transferase</keyword>
<proteinExistence type="predicted"/>
<protein>
    <submittedName>
        <fullName evidence="2">Acetyltransferase, gnat family protein</fullName>
    </submittedName>
</protein>
<name>F9Y7S4_KETVW</name>
<dbReference type="InterPro" id="IPR016181">
    <property type="entry name" value="Acyl_CoA_acyltransferase"/>
</dbReference>
<keyword evidence="3" id="KW-1185">Reference proteome</keyword>
<evidence type="ECO:0000313" key="2">
    <source>
        <dbReference type="EMBL" id="AEM39890.1"/>
    </source>
</evidence>
<dbReference type="SUPFAM" id="SSF55729">
    <property type="entry name" value="Acyl-CoA N-acyltransferases (Nat)"/>
    <property type="match status" value="1"/>
</dbReference>
<dbReference type="OrthoDB" id="7301318at2"/>
<gene>
    <name evidence="2" type="primary">yobR</name>
    <name evidence="2" type="ordered locus">KVU_0051</name>
</gene>
<evidence type="ECO:0000259" key="1">
    <source>
        <dbReference type="PROSITE" id="PS51186"/>
    </source>
</evidence>
<dbReference type="PROSITE" id="PS51186">
    <property type="entry name" value="GNAT"/>
    <property type="match status" value="1"/>
</dbReference>
<accession>F9Y7S4</accession>
<dbReference type="AlphaFoldDB" id="F9Y7S4"/>